<dbReference type="EMBL" id="JAEHOC010000016">
    <property type="protein sequence ID" value="KAG2434837.1"/>
    <property type="molecule type" value="Genomic_DNA"/>
</dbReference>
<dbReference type="OrthoDB" id="2021138at2759"/>
<organism evidence="3 4">
    <name type="scientific">Chlamydomonas incerta</name>
    <dbReference type="NCBI Taxonomy" id="51695"/>
    <lineage>
        <taxon>Eukaryota</taxon>
        <taxon>Viridiplantae</taxon>
        <taxon>Chlorophyta</taxon>
        <taxon>core chlorophytes</taxon>
        <taxon>Chlorophyceae</taxon>
        <taxon>CS clade</taxon>
        <taxon>Chlamydomonadales</taxon>
        <taxon>Chlamydomonadaceae</taxon>
        <taxon>Chlamydomonas</taxon>
    </lineage>
</organism>
<feature type="region of interest" description="Disordered" evidence="1">
    <location>
        <begin position="3487"/>
        <end position="3506"/>
    </location>
</feature>
<feature type="compositionally biased region" description="Low complexity" evidence="1">
    <location>
        <begin position="1843"/>
        <end position="1858"/>
    </location>
</feature>
<feature type="region of interest" description="Disordered" evidence="1">
    <location>
        <begin position="979"/>
        <end position="1027"/>
    </location>
</feature>
<feature type="compositionally biased region" description="Low complexity" evidence="1">
    <location>
        <begin position="2357"/>
        <end position="2373"/>
    </location>
</feature>
<feature type="region of interest" description="Disordered" evidence="1">
    <location>
        <begin position="3136"/>
        <end position="3155"/>
    </location>
</feature>
<keyword evidence="4" id="KW-1185">Reference proteome</keyword>
<feature type="compositionally biased region" description="Gly residues" evidence="1">
    <location>
        <begin position="540"/>
        <end position="555"/>
    </location>
</feature>
<sequence>MFSALLAIILVLSAVRLRASAPDINFFICASRSLRTQRCEASEGAAGALGLCFGEQAQLIFGAGDGPAARVLQQLQNASAATVTLQSASLPAQQDALQAVLEGRVPGRGPYHAYILNGLQTAAAVESGAAQDLSEVMLALGAAQGFTAGSGPAWRDSLLPAVRGVTATFGGRLVAVPAGSSAALLYYRRDLFAAAGLSAPRTWAEAVEAAALFNGTDLDDDGHANDWGICLWQQQESGTAAGSSNSGGCSATEGLALMAVLAPLVQTNGTSSGLYFDGGLALAAGGMRSVVPTPAWETALTILRDLSIYAPPPGLSPALGSSPAAVAAAADCTYQPLFSQSTAAVAGAQRLLVNQAPSAALGGGLGVYLDRRPGGAEQMAAYLLVAQALSLERSWELVASPLFPYGPTRIEHVSDSSGTMDTWLRYGYHPADLHDYLEASAAALASPNLATDLRSSGGAAAAWSQLLRHTLPLVANASLPLPEVVSASRAAYRSLFSVEALADMRLPYAASIRPLDIGAIAAEPRATPSPPAPAWRPGAAAGGSRSGGGGGGTGAGPSSAQQDGDAASKYLAEGLGVGLAGAAALLALGFASLVLLRTHRQRRMHALNDSTRLWELLPAAVMDAAIHVHHNCIRRGAAALQGYESGTEGDSFLLAFHTAQNALVFCLRVQEELVGLAWPEELLQVDVCRPVWVTDTLPAAATTGAAARLPALDGLEAAQEPHAGLAEEPGADQSGGAHTDAGAWDDAIGAASGHAAAAAGQAAGMKAVVSSGTPTAVSSPDTDPDTTAAGEAAVMGVFGDDDMAAQACSAGSGDVATVEAAGGTPLRGPLMGHARSDLQRGSQPALQQAQQSAARVGMGRPRSASGAVHRGQGASGQGLVTRADAGGSGSGRRRHASAAELPVLADAPAAVVAGSAVAATAAGVVRGVGGGISTLFMSNRQRSCVGQLLSRRVRSTATLDQLDQLGLDIVAVTAATTANNAAAPPSAGTRSSARRSGAGTGRALAAGEGPPSAAPTLDAGVGPGQGPAAMRSPTLYSATLGSFVAAAAVLLENSSPSWARPSSRARALGSSPAAVVDAATAPSGGLGSGPGGGATARYRRGQTLVGLQQQQQRLGVFAVASEYALSGGWRAWSLGRRRSEGVKPAAAGGNGDSTGAAPSTPGLLLASIGGDDSGGQRNRALASSARLGACAPPRAADNVDQALASADGNSDGADSSFDELQGDIVVRLPGDPPHPLQRPHPHIRPAEDSPGARHIRDIAHAALGADGGGRAAPTPAADSAAGGQALLLKGLDTHQAAPASAILARSGNSSLTRHPATPASITFCPMSVDELDAGLGLEVWRDGAAVAGGAREPAVSSVTAAAAAAAHGHGHAAAARPGHRVLGAAVEIRHAAVPLAASSPFLPDSSIEGCGADVGRAVDALGTPGSSARALGGRHIAMAEDGLEQQDGALPSAAAAAVDEASRQAQRAYQPQPHRAQRGPQQLLLRGLRVRMGIHSGVFSSADAVEGAAAGGMVVLSSATHSLITAGCAAGQPHVLVRATSRHSAPLGASARGGARSQVRRAAEPAYTAAHDSNGSGETVSGSWLAGGFQKLRAWFTRRLAVAPAAKPREARYRRVLSIADAAASTTALSPAAAAVALAAPRTADAGAVAEAMETSTISRSRSIMASAKGTQGAGGAGDAAEAAGTVPIGQVQAVFWHGGVHVLDEHLPELEIFMATTPQQVPRWAVLEPPAGAGGDSKFQLVAAGVLSAPVGPMYAAAVTVTGAGAIAAWNVDVWRGAAAALWREAAHMCSDLGGFLATTRDAATRPPDGFAALPAAAPSASRRLFHPGLRGSRNSRPSAVATGAASSLPGPSSLGDGAAGTDRMTPSLFLGSMPAGGAADGGVGVGGTSRKGMAAAVAEHQLLLAVFPSPVAAVQWAAGLLAYGLLANLPVALLLHEAGEEVWAHNGTATVTDEEHFFSSTSEAEDLLEIGHNSRDSDGGRGAIVQSGGGTPPRSSHGPFTAVAGPMPSTSPQLLQQRSSRVLSHSSRLAQRSATARGLEGRLHSRTRRSFVAHSVSSAHRRVNGDSDDLDTEICRSDAMTPQNMFLDGGSARSRGYLSSRHLTHSPHSFLERSGSNCHVGAFSMGTNAPAAASVLAGATAAEPGSSYGTGISGVGAGGGFGGAGRGGYGGMLQCVPLHSPGPTSWTASVGLGGGAGTEGGDGGGGGRREGGELSTGGEVSTGAYGHSAGGGTAGTPSASGQQDLDSRGGSRKGSALPATYGHTPATPLHHPLQPLQQMLLPSPGTGGSSAASPLLLPAAGGLVHLWGGPASLPRIADVGMLRGAGSPAAGAVPGVGVGVGLRDTATAPVTSQGPHSSAATAPTRASASPPTQSPPPWSLFARPDSRRAPPGPVSAGSAAPAGVHMAWNPLAAMPGAGSESVASLLAAQVRSMGGATAAGMAGPPALFTAPYSTPQPQTPEAARWGHADGPASASRAAADMEVAAVAFDARSSRATPSGALATFAGGFASAQGAWTSRGQHSRGLSERLHPLSLGGGAGLMPPPSLGPFMRASYGPAMTVELGGGGISGCGARTEQAPMGRAWTAAASPRSQDAAMQHGPQDGSQQLQRIIATQQQSAGLPRPLLGSPGSGVNAGVGFGRGAAMGPFSRPSLPAVANSSIGGMVSPSVVPEALANEMLAGAGPVAVMPAWHAQLLNAASEASFHTTSGGGGVGSASRLAVLGGYAAGPASTPPGAMAVAASAVAPVSALASSRGGTSASAATHAATWGRSVGAQTAPLRATVHRSLLVPPHASGSDADAAAASGQTAVGPAGGEPAEHAEADNDHVEELDLEECGIHVGDDRTSAADERGSGDGDGVRTYRAAVAMRALRGMGVGTASGNDGGSRASSAGGLSDQPQASASATPAGTGSGVGGGGGGGSHAAARRGQLKVSMSTGNLAAMRTRGAAGQSAGARGFGQAGAARSDRDSRAAWQSAGGEAAAAGGEVTGARQTDMPDPARGEGAAAGTDLHASGALMRSPFVRCQRATEGGGESILSGSSISGMDSCRGISSQLMAAQLAYADPGRSSGGGVAGGADVISASGLASAAQISTDGGHSGAVKAHGTLQHQRPHYLVVVSGATQRASARYAPLSAAAGAQPAPVGGSPDAGPPATKTCLTARSPAAVMTSRSRSSPPPAGSDPAAGTGGLRGSGSSGPYDMAGLQPRAPSQQHTPSGMSSMLPPSRLSMSGKPARPPHTNALPALGPTPEEAPDPVRAVEAVGAGGMKTPGVAGAGHGLAGSGATDRAPTGLEVVTVRPSASWYSPEPVAATAAAAGAGAHARDGGPGAEAEAGISTDGEQLSGDDLDTRSTVPVFPPDIDNAFGNARYSGPAITAATSLAAASINGHVLVSAATAEAAMGIAAAAAVASGLTEEQHFAYVAATAAAATGGAALRPSAITATAERVSNSGTGILGASVGLHPALAARVHVQPLVQQQALQPQLAAVPEDAPQHLTPHGSHADKQSRMPRVSPLKAWRTLRRNAAQQRQQAKEVTERKLAAAAGAAGAATAAACQ</sequence>
<feature type="region of interest" description="Disordered" evidence="1">
    <location>
        <begin position="2876"/>
        <end position="2924"/>
    </location>
</feature>
<feature type="compositionally biased region" description="Low complexity" evidence="1">
    <location>
        <begin position="2012"/>
        <end position="2031"/>
    </location>
</feature>
<feature type="region of interest" description="Disordered" evidence="1">
    <location>
        <begin position="1141"/>
        <end position="1180"/>
    </location>
</feature>
<feature type="region of interest" description="Disordered" evidence="1">
    <location>
        <begin position="2451"/>
        <end position="2478"/>
    </location>
</feature>
<dbReference type="Proteomes" id="UP000650467">
    <property type="component" value="Unassembled WGS sequence"/>
</dbReference>
<feature type="region of interest" description="Disordered" evidence="1">
    <location>
        <begin position="2587"/>
        <end position="2608"/>
    </location>
</feature>
<evidence type="ECO:0000313" key="3">
    <source>
        <dbReference type="EMBL" id="KAG2434837.1"/>
    </source>
</evidence>
<protein>
    <recommendedName>
        <fullName evidence="5">Guanylate cyclase domain-containing protein</fullName>
    </recommendedName>
</protein>
<reference evidence="3" key="1">
    <citation type="journal article" date="2020" name="bioRxiv">
        <title>Comparative genomics of Chlamydomonas.</title>
        <authorList>
            <person name="Craig R.J."/>
            <person name="Hasan A.R."/>
            <person name="Ness R.W."/>
            <person name="Keightley P.D."/>
        </authorList>
    </citation>
    <scope>NUCLEOTIDE SEQUENCE</scope>
    <source>
        <strain evidence="3">SAG 7.73</strain>
    </source>
</reference>
<feature type="compositionally biased region" description="Low complexity" evidence="1">
    <location>
        <begin position="2885"/>
        <end position="2908"/>
    </location>
</feature>
<feature type="chain" id="PRO_5032276937" description="Guanylate cyclase domain-containing protein" evidence="2">
    <location>
        <begin position="22"/>
        <end position="3552"/>
    </location>
</feature>
<dbReference type="InterPro" id="IPR029787">
    <property type="entry name" value="Nucleotide_cyclase"/>
</dbReference>
<feature type="compositionally biased region" description="Low complexity" evidence="1">
    <location>
        <begin position="2971"/>
        <end position="2990"/>
    </location>
</feature>
<feature type="region of interest" description="Disordered" evidence="1">
    <location>
        <begin position="3160"/>
        <end position="3251"/>
    </location>
</feature>
<feature type="compositionally biased region" description="Gly residues" evidence="1">
    <location>
        <begin position="2909"/>
        <end position="2921"/>
    </location>
</feature>
<evidence type="ECO:0008006" key="5">
    <source>
        <dbReference type="Google" id="ProtNLM"/>
    </source>
</evidence>
<feature type="compositionally biased region" description="Gly residues" evidence="1">
    <location>
        <begin position="3184"/>
        <end position="3193"/>
    </location>
</feature>
<keyword evidence="2" id="KW-0732">Signal</keyword>
<proteinExistence type="predicted"/>
<feature type="region of interest" description="Disordered" evidence="1">
    <location>
        <begin position="2348"/>
        <end position="2402"/>
    </location>
</feature>
<feature type="compositionally biased region" description="Gly residues" evidence="1">
    <location>
        <begin position="2193"/>
        <end position="2208"/>
    </location>
</feature>
<feature type="region of interest" description="Disordered" evidence="1">
    <location>
        <begin position="2840"/>
        <end position="2860"/>
    </location>
</feature>
<feature type="compositionally biased region" description="Low complexity" evidence="1">
    <location>
        <begin position="3136"/>
        <end position="3145"/>
    </location>
</feature>
<feature type="region of interest" description="Disordered" evidence="1">
    <location>
        <begin position="2944"/>
        <end position="3006"/>
    </location>
</feature>
<accession>A0A835T0I3</accession>
<feature type="compositionally biased region" description="Low complexity" evidence="1">
    <location>
        <begin position="2794"/>
        <end position="2811"/>
    </location>
</feature>
<dbReference type="Gene3D" id="3.40.190.10">
    <property type="entry name" value="Periplasmic binding protein-like II"/>
    <property type="match status" value="1"/>
</dbReference>
<feature type="region of interest" description="Disordered" evidence="1">
    <location>
        <begin position="2790"/>
        <end position="2823"/>
    </location>
</feature>
<evidence type="ECO:0000256" key="2">
    <source>
        <dbReference type="SAM" id="SignalP"/>
    </source>
</evidence>
<feature type="region of interest" description="Disordered" evidence="1">
    <location>
        <begin position="1546"/>
        <end position="1574"/>
    </location>
</feature>
<comment type="caution">
    <text evidence="3">The sequence shown here is derived from an EMBL/GenBank/DDBJ whole genome shotgun (WGS) entry which is preliminary data.</text>
</comment>
<feature type="region of interest" description="Disordered" evidence="1">
    <location>
        <begin position="526"/>
        <end position="563"/>
    </location>
</feature>
<name>A0A835T0I3_CHLIN</name>
<feature type="region of interest" description="Disordered" evidence="1">
    <location>
        <begin position="1974"/>
        <end position="2044"/>
    </location>
</feature>
<feature type="region of interest" description="Disordered" evidence="1">
    <location>
        <begin position="2188"/>
        <end position="2273"/>
    </location>
</feature>
<feature type="region of interest" description="Disordered" evidence="1">
    <location>
        <begin position="819"/>
        <end position="894"/>
    </location>
</feature>
<dbReference type="SUPFAM" id="SSF55073">
    <property type="entry name" value="Nucleotide cyclase"/>
    <property type="match status" value="1"/>
</dbReference>
<evidence type="ECO:0000313" key="4">
    <source>
        <dbReference type="Proteomes" id="UP000650467"/>
    </source>
</evidence>
<feature type="compositionally biased region" description="Low complexity" evidence="1">
    <location>
        <begin position="2218"/>
        <end position="2229"/>
    </location>
</feature>
<feature type="compositionally biased region" description="Low complexity" evidence="1">
    <location>
        <begin position="842"/>
        <end position="854"/>
    </location>
</feature>
<feature type="region of interest" description="Disordered" evidence="1">
    <location>
        <begin position="1826"/>
        <end position="1859"/>
    </location>
</feature>
<feature type="compositionally biased region" description="Low complexity" evidence="1">
    <location>
        <begin position="979"/>
        <end position="1007"/>
    </location>
</feature>
<evidence type="ECO:0000256" key="1">
    <source>
        <dbReference type="SAM" id="MobiDB-lite"/>
    </source>
</evidence>
<gene>
    <name evidence="3" type="ORF">HXX76_007722</name>
</gene>
<dbReference type="Gene3D" id="3.30.70.1230">
    <property type="entry name" value="Nucleotide cyclase"/>
    <property type="match status" value="1"/>
</dbReference>
<feature type="compositionally biased region" description="Low complexity" evidence="1">
    <location>
        <begin position="3213"/>
        <end position="3229"/>
    </location>
</feature>
<dbReference type="SUPFAM" id="SSF53850">
    <property type="entry name" value="Periplasmic binding protein-like II"/>
    <property type="match status" value="1"/>
</dbReference>
<feature type="region of interest" description="Disordered" evidence="1">
    <location>
        <begin position="3314"/>
        <end position="3344"/>
    </location>
</feature>
<feature type="signal peptide" evidence="2">
    <location>
        <begin position="1"/>
        <end position="21"/>
    </location>
</feature>